<dbReference type="SUPFAM" id="SSF52540">
    <property type="entry name" value="P-loop containing nucleoside triphosphate hydrolases"/>
    <property type="match status" value="1"/>
</dbReference>
<dbReference type="PROSITE" id="PS50082">
    <property type="entry name" value="WD_REPEATS_2"/>
    <property type="match status" value="3"/>
</dbReference>
<name>A0A8H3H7U4_9AGAM</name>
<dbReference type="EMBL" id="CAJMXA010002937">
    <property type="protein sequence ID" value="CAE6489245.1"/>
    <property type="molecule type" value="Genomic_DNA"/>
</dbReference>
<dbReference type="InterPro" id="IPR036322">
    <property type="entry name" value="WD40_repeat_dom_sf"/>
</dbReference>
<keyword evidence="1 3" id="KW-0853">WD repeat</keyword>
<dbReference type="InterPro" id="IPR001680">
    <property type="entry name" value="WD40_rpt"/>
</dbReference>
<dbReference type="Gene3D" id="3.40.50.300">
    <property type="entry name" value="P-loop containing nucleotide triphosphate hydrolases"/>
    <property type="match status" value="1"/>
</dbReference>
<feature type="repeat" description="WD" evidence="3">
    <location>
        <begin position="1101"/>
        <end position="1142"/>
    </location>
</feature>
<gene>
    <name evidence="7" type="ORF">RDB_LOCUS99142</name>
</gene>
<dbReference type="PANTHER" id="PTHR19879:SF9">
    <property type="entry name" value="TRANSCRIPTION INITIATION FACTOR TFIID SUBUNIT 5"/>
    <property type="match status" value="1"/>
</dbReference>
<evidence type="ECO:0000256" key="4">
    <source>
        <dbReference type="SAM" id="Coils"/>
    </source>
</evidence>
<evidence type="ECO:0000256" key="2">
    <source>
        <dbReference type="ARBA" id="ARBA00022737"/>
    </source>
</evidence>
<dbReference type="SMART" id="SM00320">
    <property type="entry name" value="WD40"/>
    <property type="match status" value="6"/>
</dbReference>
<dbReference type="InterPro" id="IPR019775">
    <property type="entry name" value="WD40_repeat_CS"/>
</dbReference>
<keyword evidence="4" id="KW-0175">Coiled coil</keyword>
<accession>A0A8H3H7U4</accession>
<dbReference type="InterPro" id="IPR056884">
    <property type="entry name" value="NPHP3-like_N"/>
</dbReference>
<feature type="compositionally biased region" description="Polar residues" evidence="5">
    <location>
        <begin position="48"/>
        <end position="59"/>
    </location>
</feature>
<evidence type="ECO:0000259" key="6">
    <source>
        <dbReference type="Pfam" id="PF24883"/>
    </source>
</evidence>
<dbReference type="InterPro" id="IPR027417">
    <property type="entry name" value="P-loop_NTPase"/>
</dbReference>
<feature type="repeat" description="WD" evidence="3">
    <location>
        <begin position="1144"/>
        <end position="1176"/>
    </location>
</feature>
<dbReference type="SUPFAM" id="SSF50978">
    <property type="entry name" value="WD40 repeat-like"/>
    <property type="match status" value="1"/>
</dbReference>
<dbReference type="PROSITE" id="PS00678">
    <property type="entry name" value="WD_REPEATS_1"/>
    <property type="match status" value="1"/>
</dbReference>
<dbReference type="Proteomes" id="UP000663853">
    <property type="component" value="Unassembled WGS sequence"/>
</dbReference>
<feature type="repeat" description="WD" evidence="3">
    <location>
        <begin position="975"/>
        <end position="1016"/>
    </location>
</feature>
<dbReference type="InterPro" id="IPR015943">
    <property type="entry name" value="WD40/YVTN_repeat-like_dom_sf"/>
</dbReference>
<feature type="compositionally biased region" description="Basic and acidic residues" evidence="5">
    <location>
        <begin position="16"/>
        <end position="25"/>
    </location>
</feature>
<dbReference type="AlphaFoldDB" id="A0A8H3H7U4"/>
<keyword evidence="2" id="KW-0677">Repeat</keyword>
<dbReference type="PROSITE" id="PS50294">
    <property type="entry name" value="WD_REPEATS_REGION"/>
    <property type="match status" value="3"/>
</dbReference>
<feature type="region of interest" description="Disordered" evidence="5">
    <location>
        <begin position="1"/>
        <end position="67"/>
    </location>
</feature>
<dbReference type="Pfam" id="PF00400">
    <property type="entry name" value="WD40"/>
    <property type="match status" value="4"/>
</dbReference>
<feature type="coiled-coil region" evidence="4">
    <location>
        <begin position="167"/>
        <end position="194"/>
    </location>
</feature>
<evidence type="ECO:0000256" key="3">
    <source>
        <dbReference type="PROSITE-ProRule" id="PRU00221"/>
    </source>
</evidence>
<feature type="compositionally biased region" description="Low complexity" evidence="5">
    <location>
        <begin position="31"/>
        <end position="41"/>
    </location>
</feature>
<sequence length="1222" mass="136304">MDQRKRPQGTSEQAEDSNKRGKFDFKALFPSKSTTGTSSTSRIHPTPGTDSHVQEQVGNPQEDLPNAIEPRSSALNVESHEPNTRIAMPIDGSVSYSGQLGPNTDTAEGSVSMRAHRAAAPDATSVKWKNLKGLGKPAILRPVKNLFGPIKEIAEVLVDCVDNCEVAGTAKAEYDELRARLEALLEDLKQYFGESCSPKMTSSMQSLCKSIREELGFIRTKQGRSKGARYLAAKDEADVILACCRRVEGYLERLLVRISYYQTRKMIFKAGSKLNANLSLWKIAHDQATESYSDRMLSLIDRLPTSSPAWYDSAEGAELKRRECTPGTRIDVLATVIGWVRNKGDGAVYWLNGMAGTGKTTIAYSTCVALDSAHRLGASFFCSRLRKECRNVNMILPSIAYQLARFSRPFQSALCTVLQRDPDIHERILQVQFDGLIREPILAVQHTLPEELVVVIDALDECDNKESTRRVLEVLLSGAAGLPLRFVVSSRPEPEIRDQMTRRTESRLVLHELDKGEVQADIRTYLREGLARMSPSEEQISALAEAAGILFIYAATAVRYIGYDNFSRSPNARLSTILDRSRTQRANRHKDIDDLYMTILEAALGDKELDEDEQDDMRQVLHTVICAREPLTVGGLSELLQLKGTERVRAALRPLWSVLHIVGANELVTTLHASFPDFMFNSTRSQLYHCNSDAYNNKLAEHCFERIKRAEPQFNICRLESSYLPDEIIPNIEQQVAEAIPHDLLYACRFWTDHVDAGKCVPALVEPLQEFLSARLLLWMEILNLNKQMSAGTQCVKTLVKWCNEFEKHWELVELARDAERFVETFASNPISQSTPHIYVSMLAFWPKSTPIAKHYAKYTRGPVKAEGTALNRRQMAHLATWAFDEPINVTSVSPLGQYIALAHNRSVVVVQSSSGRVAFGPFTYHDMAVRSIAFSPGGARLYAGFVYGNDATILGWEFHTRTSTGDPILGPLQLKGHTSEITCLRFSPDCTRIATGADDKTIRVWHVENRNLLHRLETHGMVWDAIFSPDGTQIAAGFEKALHIWDSKTGVTTLGPLTTSVPVHRLCFSPDKSRIIYASITNKMIYVLDAQSGEKILGPIEGHKDTIWYIGCSPDGRYIVSGSRDRTVCVWDAQNGNMVLGPLEAHTDLITSVSFSPDGSRIISACEDGLVCTWDAWQRNPSPNSGNAPLDRITCVKFSPDGTRWSYQGAHPSNKFGRLFE</sequence>
<evidence type="ECO:0000313" key="7">
    <source>
        <dbReference type="EMBL" id="CAE6489245.1"/>
    </source>
</evidence>
<reference evidence="7" key="1">
    <citation type="submission" date="2021-01" db="EMBL/GenBank/DDBJ databases">
        <authorList>
            <person name="Kaushik A."/>
        </authorList>
    </citation>
    <scope>NUCLEOTIDE SEQUENCE</scope>
    <source>
        <strain evidence="7">AG6-10EEA</strain>
    </source>
</reference>
<evidence type="ECO:0000256" key="5">
    <source>
        <dbReference type="SAM" id="MobiDB-lite"/>
    </source>
</evidence>
<protein>
    <recommendedName>
        <fullName evidence="6">Nephrocystin 3-like N-terminal domain-containing protein</fullName>
    </recommendedName>
</protein>
<proteinExistence type="predicted"/>
<evidence type="ECO:0000256" key="1">
    <source>
        <dbReference type="ARBA" id="ARBA00022574"/>
    </source>
</evidence>
<dbReference type="CDD" id="cd00200">
    <property type="entry name" value="WD40"/>
    <property type="match status" value="1"/>
</dbReference>
<feature type="domain" description="Nephrocystin 3-like N-terminal" evidence="6">
    <location>
        <begin position="338"/>
        <end position="491"/>
    </location>
</feature>
<dbReference type="Pfam" id="PF24883">
    <property type="entry name" value="NPHP3_N"/>
    <property type="match status" value="1"/>
</dbReference>
<dbReference type="Gene3D" id="2.130.10.10">
    <property type="entry name" value="YVTN repeat-like/Quinoprotein amine dehydrogenase"/>
    <property type="match status" value="2"/>
</dbReference>
<comment type="caution">
    <text evidence="7">The sequence shown here is derived from an EMBL/GenBank/DDBJ whole genome shotgun (WGS) entry which is preliminary data.</text>
</comment>
<evidence type="ECO:0000313" key="8">
    <source>
        <dbReference type="Proteomes" id="UP000663853"/>
    </source>
</evidence>
<organism evidence="7 8">
    <name type="scientific">Rhizoctonia solani</name>
    <dbReference type="NCBI Taxonomy" id="456999"/>
    <lineage>
        <taxon>Eukaryota</taxon>
        <taxon>Fungi</taxon>
        <taxon>Dikarya</taxon>
        <taxon>Basidiomycota</taxon>
        <taxon>Agaricomycotina</taxon>
        <taxon>Agaricomycetes</taxon>
        <taxon>Cantharellales</taxon>
        <taxon>Ceratobasidiaceae</taxon>
        <taxon>Rhizoctonia</taxon>
    </lineage>
</organism>
<dbReference type="PANTHER" id="PTHR19879">
    <property type="entry name" value="TRANSCRIPTION INITIATION FACTOR TFIID"/>
    <property type="match status" value="1"/>
</dbReference>